<evidence type="ECO:0008006" key="4">
    <source>
        <dbReference type="Google" id="ProtNLM"/>
    </source>
</evidence>
<keyword evidence="3" id="KW-1185">Reference proteome</keyword>
<proteinExistence type="predicted"/>
<gene>
    <name evidence="2" type="ORF">PPACK8108_LOCUS6087</name>
</gene>
<protein>
    <recommendedName>
        <fullName evidence="4">RRM domain-containing protein</fullName>
    </recommendedName>
</protein>
<dbReference type="EMBL" id="CALTRL010001168">
    <property type="protein sequence ID" value="CAH7671316.1"/>
    <property type="molecule type" value="Genomic_DNA"/>
</dbReference>
<organism evidence="2 3">
    <name type="scientific">Phakopsora pachyrhizi</name>
    <name type="common">Asian soybean rust disease fungus</name>
    <dbReference type="NCBI Taxonomy" id="170000"/>
    <lineage>
        <taxon>Eukaryota</taxon>
        <taxon>Fungi</taxon>
        <taxon>Dikarya</taxon>
        <taxon>Basidiomycota</taxon>
        <taxon>Pucciniomycotina</taxon>
        <taxon>Pucciniomycetes</taxon>
        <taxon>Pucciniales</taxon>
        <taxon>Phakopsoraceae</taxon>
        <taxon>Phakopsora</taxon>
    </lineage>
</organism>
<name>A0AAV0AQ68_PHAPC</name>
<sequence length="309" mass="35459">MVVPGINDGNELVMVKDDGDEKSVRNKQLKTPKASSKLRLPSEDIQGFDRSILFLDKQSLKQTTVVEISNNQTKQKRLRLRRTVSHHGCYNKGAPSSRDVRHNGSSGPTTIVATRPTKPFFDEPISTNLRSQFSSYGPTLQFIQLGRLSNHHQILIEYENQRDCRRAKLEMDWFKIEFDESCLVGPTTQEEIDLIRRLPESNDPEGFEDEGFGRMGDGLLKPPMSNKNFLISTLVVWEQVVVNVPNQNTLAEDLSQQLQFLSINQEEDQLQQRHEMVEEAIRDEIKILEGEPCRNIPDLKDQMIKRDEN</sequence>
<feature type="compositionally biased region" description="Polar residues" evidence="1">
    <location>
        <begin position="103"/>
        <end position="112"/>
    </location>
</feature>
<feature type="region of interest" description="Disordered" evidence="1">
    <location>
        <begin position="87"/>
        <end position="118"/>
    </location>
</feature>
<evidence type="ECO:0000256" key="1">
    <source>
        <dbReference type="SAM" id="MobiDB-lite"/>
    </source>
</evidence>
<comment type="caution">
    <text evidence="2">The sequence shown here is derived from an EMBL/GenBank/DDBJ whole genome shotgun (WGS) entry which is preliminary data.</text>
</comment>
<reference evidence="2" key="1">
    <citation type="submission" date="2022-06" db="EMBL/GenBank/DDBJ databases">
        <authorList>
            <consortium name="SYNGENTA / RWTH Aachen University"/>
        </authorList>
    </citation>
    <scope>NUCLEOTIDE SEQUENCE</scope>
</reference>
<evidence type="ECO:0000313" key="2">
    <source>
        <dbReference type="EMBL" id="CAH7671316.1"/>
    </source>
</evidence>
<evidence type="ECO:0000313" key="3">
    <source>
        <dbReference type="Proteomes" id="UP001153365"/>
    </source>
</evidence>
<accession>A0AAV0AQ68</accession>
<dbReference type="AlphaFoldDB" id="A0AAV0AQ68"/>
<dbReference type="Proteomes" id="UP001153365">
    <property type="component" value="Unassembled WGS sequence"/>
</dbReference>